<name>A0A5B7K6H7_PORTR</name>
<evidence type="ECO:0000313" key="3">
    <source>
        <dbReference type="Proteomes" id="UP000324222"/>
    </source>
</evidence>
<protein>
    <submittedName>
        <fullName evidence="2">Uncharacterized protein</fullName>
    </submittedName>
</protein>
<comment type="caution">
    <text evidence="2">The sequence shown here is derived from an EMBL/GenBank/DDBJ whole genome shotgun (WGS) entry which is preliminary data.</text>
</comment>
<gene>
    <name evidence="2" type="ORF">E2C01_097724</name>
</gene>
<sequence>MSSPAPCRPCVLTCPVSPCPHLPRVPVSSPTPCPCVLTCPVSPCPHLAQLLPHLVTLFTCLPLITFLPIRFFAHL</sequence>
<evidence type="ECO:0000313" key="2">
    <source>
        <dbReference type="EMBL" id="MPD02164.1"/>
    </source>
</evidence>
<dbReference type="EMBL" id="VSRR010130195">
    <property type="protein sequence ID" value="MPD02164.1"/>
    <property type="molecule type" value="Genomic_DNA"/>
</dbReference>
<reference evidence="2 3" key="1">
    <citation type="submission" date="2019-05" db="EMBL/GenBank/DDBJ databases">
        <title>Another draft genome of Portunus trituberculatus and its Hox gene families provides insights of decapod evolution.</title>
        <authorList>
            <person name="Jeong J.-H."/>
            <person name="Song I."/>
            <person name="Kim S."/>
            <person name="Choi T."/>
            <person name="Kim D."/>
            <person name="Ryu S."/>
            <person name="Kim W."/>
        </authorList>
    </citation>
    <scope>NUCLEOTIDE SEQUENCE [LARGE SCALE GENOMIC DNA]</scope>
    <source>
        <tissue evidence="2">Muscle</tissue>
    </source>
</reference>
<accession>A0A5B7K6H7</accession>
<keyword evidence="1" id="KW-0472">Membrane</keyword>
<organism evidence="2 3">
    <name type="scientific">Portunus trituberculatus</name>
    <name type="common">Swimming crab</name>
    <name type="synonym">Neptunus trituberculatus</name>
    <dbReference type="NCBI Taxonomy" id="210409"/>
    <lineage>
        <taxon>Eukaryota</taxon>
        <taxon>Metazoa</taxon>
        <taxon>Ecdysozoa</taxon>
        <taxon>Arthropoda</taxon>
        <taxon>Crustacea</taxon>
        <taxon>Multicrustacea</taxon>
        <taxon>Malacostraca</taxon>
        <taxon>Eumalacostraca</taxon>
        <taxon>Eucarida</taxon>
        <taxon>Decapoda</taxon>
        <taxon>Pleocyemata</taxon>
        <taxon>Brachyura</taxon>
        <taxon>Eubrachyura</taxon>
        <taxon>Portunoidea</taxon>
        <taxon>Portunidae</taxon>
        <taxon>Portuninae</taxon>
        <taxon>Portunus</taxon>
    </lineage>
</organism>
<evidence type="ECO:0000256" key="1">
    <source>
        <dbReference type="SAM" id="Phobius"/>
    </source>
</evidence>
<keyword evidence="3" id="KW-1185">Reference proteome</keyword>
<dbReference type="AlphaFoldDB" id="A0A5B7K6H7"/>
<feature type="transmembrane region" description="Helical" evidence="1">
    <location>
        <begin position="50"/>
        <end position="73"/>
    </location>
</feature>
<proteinExistence type="predicted"/>
<dbReference type="Proteomes" id="UP000324222">
    <property type="component" value="Unassembled WGS sequence"/>
</dbReference>
<keyword evidence="1" id="KW-1133">Transmembrane helix</keyword>
<keyword evidence="1" id="KW-0812">Transmembrane</keyword>